<evidence type="ECO:0000256" key="35">
    <source>
        <dbReference type="ARBA" id="ARBA00031296"/>
    </source>
</evidence>
<evidence type="ECO:0000256" key="42">
    <source>
        <dbReference type="ARBA" id="ARBA00048443"/>
    </source>
</evidence>
<dbReference type="GO" id="GO:1901701">
    <property type="term" value="P:cellular response to oxygen-containing compound"/>
    <property type="evidence" value="ECO:0007669"/>
    <property type="project" value="UniProtKB-ARBA"/>
</dbReference>
<dbReference type="GO" id="GO:0016684">
    <property type="term" value="F:oxidoreductase activity, acting on peroxide as acceptor"/>
    <property type="evidence" value="ECO:0007669"/>
    <property type="project" value="TreeGrafter"/>
</dbReference>
<dbReference type="GO" id="GO:0033554">
    <property type="term" value="P:cellular response to stress"/>
    <property type="evidence" value="ECO:0007669"/>
    <property type="project" value="UniProtKB-ARBA"/>
</dbReference>
<comment type="catalytic activity">
    <reaction evidence="39">
        <text>N(2)-(1-hydroxy-2-oxoethyl)-GDP + H2O = glycolate + GDP + H(+)</text>
        <dbReference type="Rhea" id="RHEA:57264"/>
        <dbReference type="ChEBI" id="CHEBI:15377"/>
        <dbReference type="ChEBI" id="CHEBI:15378"/>
        <dbReference type="ChEBI" id="CHEBI:29805"/>
        <dbReference type="ChEBI" id="CHEBI:58189"/>
        <dbReference type="ChEBI" id="CHEBI:141574"/>
    </reaction>
</comment>
<protein>
    <recommendedName>
        <fullName evidence="55">Parkinson disease protein 7 homolog</fullName>
        <ecNumber evidence="10">3.5.1.124</ecNumber>
    </recommendedName>
    <alternativeName>
        <fullName evidence="34">Maillard deglycase</fullName>
    </alternativeName>
    <alternativeName>
        <fullName evidence="36">Parkinsonism-associated deglycase</fullName>
    </alternativeName>
    <alternativeName>
        <fullName evidence="37">Protein DJ-1</fullName>
    </alternativeName>
    <alternativeName>
        <fullName evidence="35">Protein/nucleic acid deglycase DJ-1</fullName>
    </alternativeName>
</protein>
<keyword evidence="26" id="KW-0472">Membrane</keyword>
<keyword evidence="33" id="KW-0449">Lipoprotein</keyword>
<comment type="catalytic activity">
    <reaction evidence="44">
        <text>N(omega)-(1-hydroxy-2-oxoethyl)-L-arginyl-[protein] + H2O = L-arginyl-[protein] + glycolate + H(+)</text>
        <dbReference type="Rhea" id="RHEA:57188"/>
        <dbReference type="Rhea" id="RHEA-COMP:10532"/>
        <dbReference type="Rhea" id="RHEA-COMP:14844"/>
        <dbReference type="ChEBI" id="CHEBI:15377"/>
        <dbReference type="ChEBI" id="CHEBI:15378"/>
        <dbReference type="ChEBI" id="CHEBI:29805"/>
        <dbReference type="ChEBI" id="CHEBI:29965"/>
        <dbReference type="ChEBI" id="CHEBI:141553"/>
        <dbReference type="EC" id="3.5.1.124"/>
    </reaction>
</comment>
<comment type="catalytic activity">
    <reaction evidence="51">
        <text>N(2)-(1-hydroxy-2-oxoethyl)-GTP + H2O = glycolate + GTP + H(+)</text>
        <dbReference type="Rhea" id="RHEA:57252"/>
        <dbReference type="ChEBI" id="CHEBI:15377"/>
        <dbReference type="ChEBI" id="CHEBI:15378"/>
        <dbReference type="ChEBI" id="CHEBI:29805"/>
        <dbReference type="ChEBI" id="CHEBI:37565"/>
        <dbReference type="ChEBI" id="CHEBI:141571"/>
    </reaction>
</comment>
<keyword evidence="25" id="KW-0496">Mitochondrion</keyword>
<comment type="subcellular location">
    <subcellularLocation>
        <location evidence="5">Cell membrane</location>
        <topology evidence="5">Lipid-anchor</topology>
    </subcellularLocation>
    <subcellularLocation>
        <location evidence="8">Cytoplasm</location>
    </subcellularLocation>
    <subcellularLocation>
        <location evidence="6">Endoplasmic reticulum</location>
    </subcellularLocation>
    <subcellularLocation>
        <location evidence="7">Membrane raft</location>
    </subcellularLocation>
    <subcellularLocation>
        <location evidence="4">Mitochondrion</location>
    </subcellularLocation>
    <subcellularLocation>
        <location evidence="3">Nucleus</location>
    </subcellularLocation>
</comment>
<dbReference type="Pfam" id="PF01965">
    <property type="entry name" value="DJ-1_PfpI"/>
    <property type="match status" value="2"/>
</dbReference>
<evidence type="ECO:0000256" key="32">
    <source>
        <dbReference type="ARBA" id="ARBA00023279"/>
    </source>
</evidence>
<dbReference type="EC" id="3.5.1.124" evidence="10"/>
<evidence type="ECO:0000256" key="54">
    <source>
        <dbReference type="ARBA" id="ARBA00065647"/>
    </source>
</evidence>
<feature type="region of interest" description="Disordered" evidence="56">
    <location>
        <begin position="211"/>
        <end position="245"/>
    </location>
</feature>
<evidence type="ECO:0000256" key="39">
    <source>
        <dbReference type="ARBA" id="ARBA00047824"/>
    </source>
</evidence>
<feature type="domain" description="DJ-1/PfpI" evidence="57">
    <location>
        <begin position="4"/>
        <end position="170"/>
    </location>
</feature>
<dbReference type="GO" id="GO:0006979">
    <property type="term" value="P:response to oxidative stress"/>
    <property type="evidence" value="ECO:0007669"/>
    <property type="project" value="UniProtKB-ARBA"/>
</dbReference>
<dbReference type="AlphaFoldDB" id="A0A8J6KK34"/>
<evidence type="ECO:0000256" key="41">
    <source>
        <dbReference type="ARBA" id="ARBA00048384"/>
    </source>
</evidence>
<dbReference type="FunFam" id="3.40.50.880:FF:000057">
    <property type="entry name" value="Protein/nucleic acid deglycase DJ-1"/>
    <property type="match status" value="1"/>
</dbReference>
<dbReference type="SUPFAM" id="SSF52317">
    <property type="entry name" value="Class I glutamine amidotransferase-like"/>
    <property type="match status" value="2"/>
</dbReference>
<keyword evidence="12" id="KW-0963">Cytoplasm</keyword>
<evidence type="ECO:0000256" key="44">
    <source>
        <dbReference type="ARBA" id="ARBA00048622"/>
    </source>
</evidence>
<organism evidence="58 59">
    <name type="scientific">Microtus ochrogaster</name>
    <name type="common">Prairie vole</name>
    <dbReference type="NCBI Taxonomy" id="79684"/>
    <lineage>
        <taxon>Eukaryota</taxon>
        <taxon>Metazoa</taxon>
        <taxon>Chordata</taxon>
        <taxon>Craniata</taxon>
        <taxon>Vertebrata</taxon>
        <taxon>Euteleostomi</taxon>
        <taxon>Mammalia</taxon>
        <taxon>Eutheria</taxon>
        <taxon>Euarchontoglires</taxon>
        <taxon>Glires</taxon>
        <taxon>Rodentia</taxon>
        <taxon>Myomorpha</taxon>
        <taxon>Muroidea</taxon>
        <taxon>Cricetidae</taxon>
        <taxon>Arvicolinae</taxon>
        <taxon>Microtus</taxon>
    </lineage>
</organism>
<comment type="catalytic activity">
    <reaction evidence="38">
        <text>S-(1-hydroxy-2-oxopropyl)-L-cysteinyl-[protein] + H2O = lactate + L-cysteinyl-[protein] + H(+)</text>
        <dbReference type="Rhea" id="RHEA:49556"/>
        <dbReference type="Rhea" id="RHEA-COMP:10131"/>
        <dbReference type="Rhea" id="RHEA-COMP:12430"/>
        <dbReference type="ChEBI" id="CHEBI:15377"/>
        <dbReference type="ChEBI" id="CHEBI:15378"/>
        <dbReference type="ChEBI" id="CHEBI:24996"/>
        <dbReference type="ChEBI" id="CHEBI:29950"/>
        <dbReference type="ChEBI" id="CHEBI:131710"/>
        <dbReference type="EC" id="3.5.1.124"/>
    </reaction>
</comment>
<evidence type="ECO:0000256" key="18">
    <source>
        <dbReference type="ARBA" id="ARBA00022843"/>
    </source>
</evidence>
<evidence type="ECO:0000256" key="1">
    <source>
        <dbReference type="ARBA" id="ARBA00000456"/>
    </source>
</evidence>
<name>A0A8J6KK34_MICOH</name>
<evidence type="ECO:0000256" key="48">
    <source>
        <dbReference type="ARBA" id="ARBA00048993"/>
    </source>
</evidence>
<accession>A0A8J6KK34</accession>
<keyword evidence="24" id="KW-0558">Oxidation</keyword>
<evidence type="ECO:0000256" key="45">
    <source>
        <dbReference type="ARBA" id="ARBA00048786"/>
    </source>
</evidence>
<comment type="catalytic activity">
    <reaction evidence="43">
        <text>N(6)-(1-hydroxy-2-oxopropyl)-L-lysyl-[protein] + H2O = lactate + L-lysyl-[protein] + H(+)</text>
        <dbReference type="Rhea" id="RHEA:49552"/>
        <dbReference type="Rhea" id="RHEA-COMP:9752"/>
        <dbReference type="Rhea" id="RHEA-COMP:12429"/>
        <dbReference type="ChEBI" id="CHEBI:15377"/>
        <dbReference type="ChEBI" id="CHEBI:15378"/>
        <dbReference type="ChEBI" id="CHEBI:24996"/>
        <dbReference type="ChEBI" id="CHEBI:29969"/>
        <dbReference type="ChEBI" id="CHEBI:131709"/>
        <dbReference type="EC" id="3.5.1.124"/>
    </reaction>
</comment>
<dbReference type="GO" id="GO:0006914">
    <property type="term" value="P:autophagy"/>
    <property type="evidence" value="ECO:0007669"/>
    <property type="project" value="UniProtKB-KW"/>
</dbReference>
<comment type="similarity">
    <text evidence="9">Belongs to the peptidase C56 family.</text>
</comment>
<evidence type="ECO:0000256" key="2">
    <source>
        <dbReference type="ARBA" id="ARBA00000739"/>
    </source>
</evidence>
<keyword evidence="28" id="KW-0865">Zymogen</keyword>
<comment type="catalytic activity">
    <reaction evidence="52">
        <text>N(2)-(1-hydroxy-2-oxopropyl)-GMP + H2O = lactate + GMP + H(+)</text>
        <dbReference type="Rhea" id="RHEA:57268"/>
        <dbReference type="ChEBI" id="CHEBI:15377"/>
        <dbReference type="ChEBI" id="CHEBI:15378"/>
        <dbReference type="ChEBI" id="CHEBI:24996"/>
        <dbReference type="ChEBI" id="CHEBI:58115"/>
        <dbReference type="ChEBI" id="CHEBI:141575"/>
    </reaction>
</comment>
<keyword evidence="31" id="KW-0539">Nucleus</keyword>
<dbReference type="GO" id="GO:0036524">
    <property type="term" value="F:protein deglycase activity"/>
    <property type="evidence" value="ECO:0007669"/>
    <property type="project" value="UniProtKB-EC"/>
</dbReference>
<evidence type="ECO:0000256" key="56">
    <source>
        <dbReference type="SAM" id="MobiDB-lite"/>
    </source>
</evidence>
<comment type="catalytic activity">
    <reaction evidence="46">
        <text>N(omega)-(1-hydroxy-2-oxopropyl)-L-arginyl-[protein] + H2O = lactate + L-arginyl-[protein] + H(+)</text>
        <dbReference type="Rhea" id="RHEA:49548"/>
        <dbReference type="Rhea" id="RHEA-COMP:10532"/>
        <dbReference type="Rhea" id="RHEA-COMP:12428"/>
        <dbReference type="ChEBI" id="CHEBI:15377"/>
        <dbReference type="ChEBI" id="CHEBI:15378"/>
        <dbReference type="ChEBI" id="CHEBI:24996"/>
        <dbReference type="ChEBI" id="CHEBI:29965"/>
        <dbReference type="ChEBI" id="CHEBI:131708"/>
        <dbReference type="EC" id="3.5.1.124"/>
    </reaction>
</comment>
<dbReference type="GO" id="GO:0003723">
    <property type="term" value="F:RNA binding"/>
    <property type="evidence" value="ECO:0007669"/>
    <property type="project" value="UniProtKB-KW"/>
</dbReference>
<comment type="catalytic activity">
    <reaction evidence="45">
        <text>N(2)-(1-hydroxy-2-oxopropyl)-dGTP + H2O = lactate + dGTP + H(+)</text>
        <dbReference type="Rhea" id="RHEA:57244"/>
        <dbReference type="ChEBI" id="CHEBI:15377"/>
        <dbReference type="ChEBI" id="CHEBI:15378"/>
        <dbReference type="ChEBI" id="CHEBI:24996"/>
        <dbReference type="ChEBI" id="CHEBI:61429"/>
        <dbReference type="ChEBI" id="CHEBI:141569"/>
    </reaction>
</comment>
<keyword evidence="22" id="KW-0186">Copper</keyword>
<evidence type="ECO:0000256" key="49">
    <source>
        <dbReference type="ARBA" id="ARBA00049074"/>
    </source>
</evidence>
<dbReference type="GO" id="GO:0008233">
    <property type="term" value="F:peptidase activity"/>
    <property type="evidence" value="ECO:0007669"/>
    <property type="project" value="UniProtKB-KW"/>
</dbReference>
<comment type="catalytic activity">
    <reaction evidence="49">
        <text>N(2)-(1-hydroxy-2-oxoethyl)-dGTP + H2O = dGTP + glycolate + H(+)</text>
        <dbReference type="Rhea" id="RHEA:57248"/>
        <dbReference type="ChEBI" id="CHEBI:15377"/>
        <dbReference type="ChEBI" id="CHEBI:15378"/>
        <dbReference type="ChEBI" id="CHEBI:29805"/>
        <dbReference type="ChEBI" id="CHEBI:61429"/>
        <dbReference type="ChEBI" id="CHEBI:141572"/>
    </reaction>
</comment>
<comment type="catalytic activity">
    <reaction evidence="1">
        <text>an N(2)-(1-hydroxy-2-oxoethyl)-2'-deoxyguanosine in DNA + H2O = a 2'-deoxyguanosine in DNA + glycolate + H(+)</text>
        <dbReference type="Rhea" id="RHEA:57296"/>
        <dbReference type="Rhea" id="RHEA-COMP:11367"/>
        <dbReference type="Rhea" id="RHEA-COMP:14857"/>
        <dbReference type="ChEBI" id="CHEBI:15377"/>
        <dbReference type="ChEBI" id="CHEBI:15378"/>
        <dbReference type="ChEBI" id="CHEBI:29805"/>
        <dbReference type="ChEBI" id="CHEBI:85445"/>
        <dbReference type="ChEBI" id="CHEBI:141579"/>
    </reaction>
</comment>
<keyword evidence="30" id="KW-0395">Inflammatory response</keyword>
<evidence type="ECO:0000256" key="53">
    <source>
        <dbReference type="ARBA" id="ARBA00049474"/>
    </source>
</evidence>
<sequence>MASKRALVILAKGAEEMETVIPVDVMRRAGIKVTIAGLAGKDPVQCSRDVMICPDASLEDAKKQGPYDVVVLPGGNLGAQNLSESPVVKEILKEQESRKGLIAAICAGPTALLAHEIGFGSKVTTHPGAKDKMLNGSHYNYSESRVERDGLILTSRGPGTSFEFALAIVEALSGKEVDAVGTATEGAAKPLPQLGVMPGKDLISALVSGQQLGPSPRGAGTGRAHTACGADQHLPLNSRMGPEGEGRGQELTWALQIKVTIAGLAGKDPVQCSRDVMICPDASLEDAKKQGPYDVVVLPGGNLGAQNLSESPVVKEILKEQESRKGLIAAICAGPTALLAHEIGFGSKVTTHPGAKDKMLNGSHYNYSESRVERDGLILTSRGPGTSFEFALAIVEALSGKEVDAVGTATEGAAKPLPQLGVMPGKDLISALVSGQQLGPSPRGAGTGRAHTACGADQHLPLNSRMGPEGEGRGQELTWALQVIASTYISSVIAIPGTCSVTVSPSPFLQLAGQGFSFPNTLPT</sequence>
<evidence type="ECO:0000256" key="24">
    <source>
        <dbReference type="ARBA" id="ARBA00023097"/>
    </source>
</evidence>
<dbReference type="GO" id="GO:1903189">
    <property type="term" value="P:glyoxal metabolic process"/>
    <property type="evidence" value="ECO:0007669"/>
    <property type="project" value="TreeGrafter"/>
</dbReference>
<evidence type="ECO:0000256" key="26">
    <source>
        <dbReference type="ARBA" id="ARBA00023136"/>
    </source>
</evidence>
<keyword evidence="23" id="KW-0346">Stress response</keyword>
<evidence type="ECO:0000256" key="36">
    <source>
        <dbReference type="ARBA" id="ARBA00031312"/>
    </source>
</evidence>
<keyword evidence="15" id="KW-0645">Protease</keyword>
<evidence type="ECO:0000256" key="47">
    <source>
        <dbReference type="ARBA" id="ARBA00048937"/>
    </source>
</evidence>
<comment type="catalytic activity">
    <reaction evidence="53">
        <text>N(6)-(1-hydroxy-2-oxoethyl)-L-lysyl-[protein] + H2O = glycolate + L-lysyl-[protein] + H(+)</text>
        <dbReference type="Rhea" id="RHEA:57192"/>
        <dbReference type="Rhea" id="RHEA-COMP:9752"/>
        <dbReference type="Rhea" id="RHEA-COMP:14845"/>
        <dbReference type="ChEBI" id="CHEBI:15377"/>
        <dbReference type="ChEBI" id="CHEBI:15378"/>
        <dbReference type="ChEBI" id="CHEBI:29805"/>
        <dbReference type="ChEBI" id="CHEBI:29969"/>
        <dbReference type="ChEBI" id="CHEBI:141554"/>
        <dbReference type="EC" id="3.5.1.124"/>
    </reaction>
</comment>
<evidence type="ECO:0000256" key="19">
    <source>
        <dbReference type="ARBA" id="ARBA00022884"/>
    </source>
</evidence>
<keyword evidence="17" id="KW-0256">Endoplasmic reticulum</keyword>
<evidence type="ECO:0000256" key="31">
    <source>
        <dbReference type="ARBA" id="ARBA00023242"/>
    </source>
</evidence>
<dbReference type="NCBIfam" id="TIGR01383">
    <property type="entry name" value="not_thiJ"/>
    <property type="match status" value="2"/>
</dbReference>
<evidence type="ECO:0000313" key="59">
    <source>
        <dbReference type="Proteomes" id="UP000710432"/>
    </source>
</evidence>
<evidence type="ECO:0000256" key="28">
    <source>
        <dbReference type="ARBA" id="ARBA00023145"/>
    </source>
</evidence>
<comment type="catalytic activity">
    <reaction evidence="50">
        <text>N(2)-(1-hydroxy-2-oxopropyl)-GTP + H2O = lactate + GTP + H(+)</text>
        <dbReference type="Rhea" id="RHEA:57256"/>
        <dbReference type="ChEBI" id="CHEBI:15377"/>
        <dbReference type="ChEBI" id="CHEBI:15378"/>
        <dbReference type="ChEBI" id="CHEBI:24996"/>
        <dbReference type="ChEBI" id="CHEBI:37565"/>
        <dbReference type="ChEBI" id="CHEBI:141570"/>
    </reaction>
</comment>
<keyword evidence="21" id="KW-0072">Autophagy</keyword>
<evidence type="ECO:0000256" key="3">
    <source>
        <dbReference type="ARBA" id="ARBA00004123"/>
    </source>
</evidence>
<keyword evidence="29" id="KW-0143">Chaperone</keyword>
<dbReference type="Proteomes" id="UP000710432">
    <property type="component" value="Unassembled WGS sequence"/>
</dbReference>
<comment type="caution">
    <text evidence="58">The sequence shown here is derived from an EMBL/GenBank/DDBJ whole genome shotgun (WGS) entry which is preliminary data.</text>
</comment>
<evidence type="ECO:0000256" key="9">
    <source>
        <dbReference type="ARBA" id="ARBA00008542"/>
    </source>
</evidence>
<evidence type="ECO:0000256" key="14">
    <source>
        <dbReference type="ARBA" id="ARBA00022553"/>
    </source>
</evidence>
<proteinExistence type="inferred from homology"/>
<dbReference type="GO" id="GO:0005634">
    <property type="term" value="C:nucleus"/>
    <property type="evidence" value="ECO:0007669"/>
    <property type="project" value="UniProtKB-SubCell"/>
</dbReference>
<reference evidence="58" key="1">
    <citation type="submission" date="2020-03" db="EMBL/GenBank/DDBJ databases">
        <title>Studies in the Genomics of Life Span.</title>
        <authorList>
            <person name="Glass D."/>
        </authorList>
    </citation>
    <scope>NUCLEOTIDE SEQUENCE</scope>
    <source>
        <strain evidence="58">LTLLF</strain>
        <tissue evidence="58">Muscle</tissue>
    </source>
</reference>
<evidence type="ECO:0000256" key="33">
    <source>
        <dbReference type="ARBA" id="ARBA00023288"/>
    </source>
</evidence>
<feature type="domain" description="DJ-1/PfpI" evidence="57">
    <location>
        <begin position="255"/>
        <end position="396"/>
    </location>
</feature>
<dbReference type="FunFam" id="3.40.50.880:FF:000046">
    <property type="entry name" value="Protein/nucleic acid deglycase DJ-1"/>
    <property type="match status" value="1"/>
</dbReference>
<evidence type="ECO:0000256" key="37">
    <source>
        <dbReference type="ARBA" id="ARBA00031949"/>
    </source>
</evidence>
<dbReference type="GO" id="GO:0005739">
    <property type="term" value="C:mitochondrion"/>
    <property type="evidence" value="ECO:0007669"/>
    <property type="project" value="UniProtKB-SubCell"/>
</dbReference>
<evidence type="ECO:0000256" key="6">
    <source>
        <dbReference type="ARBA" id="ARBA00004240"/>
    </source>
</evidence>
<dbReference type="GO" id="GO:0007338">
    <property type="term" value="P:single fertilization"/>
    <property type="evidence" value="ECO:0007669"/>
    <property type="project" value="UniProtKB-KW"/>
</dbReference>
<keyword evidence="18" id="KW-0832">Ubl conjugation</keyword>
<keyword evidence="27" id="KW-0564">Palmitate</keyword>
<evidence type="ECO:0000256" key="27">
    <source>
        <dbReference type="ARBA" id="ARBA00023139"/>
    </source>
</evidence>
<evidence type="ECO:0000256" key="38">
    <source>
        <dbReference type="ARBA" id="ARBA00047717"/>
    </source>
</evidence>
<dbReference type="GO" id="GO:0005886">
    <property type="term" value="C:plasma membrane"/>
    <property type="evidence" value="ECO:0007669"/>
    <property type="project" value="UniProtKB-SubCell"/>
</dbReference>
<evidence type="ECO:0000256" key="5">
    <source>
        <dbReference type="ARBA" id="ARBA00004193"/>
    </source>
</evidence>
<dbReference type="PANTHER" id="PTHR48094:SF12">
    <property type="entry name" value="PARKINSON DISEASE PROTEIN 7 HOMOLOG"/>
    <property type="match status" value="1"/>
</dbReference>
<gene>
    <name evidence="58" type="ORF">LTLLF_106610</name>
</gene>
<dbReference type="InterPro" id="IPR006287">
    <property type="entry name" value="DJ-1"/>
</dbReference>
<evidence type="ECO:0000256" key="23">
    <source>
        <dbReference type="ARBA" id="ARBA00023016"/>
    </source>
</evidence>
<comment type="catalytic activity">
    <reaction evidence="41">
        <text>an N(2)-(1-hydroxy-2-oxopropyl)-guanosine in RNA + H2O = a guanosine in RNA + lactate + H(+)</text>
        <dbReference type="Rhea" id="RHEA:57288"/>
        <dbReference type="Rhea" id="RHEA-COMP:14855"/>
        <dbReference type="Rhea" id="RHEA-COMP:14858"/>
        <dbReference type="ChEBI" id="CHEBI:15377"/>
        <dbReference type="ChEBI" id="CHEBI:15378"/>
        <dbReference type="ChEBI" id="CHEBI:24996"/>
        <dbReference type="ChEBI" id="CHEBI:74269"/>
        <dbReference type="ChEBI" id="CHEBI:141580"/>
    </reaction>
</comment>
<keyword evidence="11" id="KW-1003">Cell membrane</keyword>
<dbReference type="GO" id="GO:0046295">
    <property type="term" value="P:glycolate biosynthetic process"/>
    <property type="evidence" value="ECO:0007669"/>
    <property type="project" value="TreeGrafter"/>
</dbReference>
<keyword evidence="19" id="KW-0694">RNA-binding</keyword>
<evidence type="ECO:0000256" key="15">
    <source>
        <dbReference type="ARBA" id="ARBA00022670"/>
    </source>
</evidence>
<dbReference type="PANTHER" id="PTHR48094">
    <property type="entry name" value="PROTEIN/NUCLEIC ACID DEGLYCASE DJ-1-RELATED"/>
    <property type="match status" value="1"/>
</dbReference>
<evidence type="ECO:0000256" key="12">
    <source>
        <dbReference type="ARBA" id="ARBA00022490"/>
    </source>
</evidence>
<evidence type="ECO:0000256" key="10">
    <source>
        <dbReference type="ARBA" id="ARBA00012719"/>
    </source>
</evidence>
<evidence type="ECO:0000256" key="4">
    <source>
        <dbReference type="ARBA" id="ARBA00004173"/>
    </source>
</evidence>
<comment type="catalytic activity">
    <reaction evidence="40">
        <text>N(2)-(1-hydroxy-2-oxoethyl)-GMP + H2O = glycolate + GMP + H(+)</text>
        <dbReference type="Rhea" id="RHEA:57304"/>
        <dbReference type="ChEBI" id="CHEBI:15377"/>
        <dbReference type="ChEBI" id="CHEBI:15378"/>
        <dbReference type="ChEBI" id="CHEBI:29805"/>
        <dbReference type="ChEBI" id="CHEBI:58115"/>
        <dbReference type="ChEBI" id="CHEBI:141576"/>
    </reaction>
</comment>
<keyword evidence="20" id="KW-0007">Acetylation</keyword>
<dbReference type="InterPro" id="IPR050325">
    <property type="entry name" value="Prot/Nucl_acid_deglycase"/>
</dbReference>
<evidence type="ECO:0000256" key="20">
    <source>
        <dbReference type="ARBA" id="ARBA00022990"/>
    </source>
</evidence>
<evidence type="ECO:0000256" key="17">
    <source>
        <dbReference type="ARBA" id="ARBA00022824"/>
    </source>
</evidence>
<evidence type="ECO:0000256" key="7">
    <source>
        <dbReference type="ARBA" id="ARBA00004285"/>
    </source>
</evidence>
<evidence type="ECO:0000256" key="34">
    <source>
        <dbReference type="ARBA" id="ARBA00030958"/>
    </source>
</evidence>
<evidence type="ECO:0000256" key="40">
    <source>
        <dbReference type="ARBA" id="ARBA00048223"/>
    </source>
</evidence>
<dbReference type="GO" id="GO:0006508">
    <property type="term" value="P:proteolysis"/>
    <property type="evidence" value="ECO:0007669"/>
    <property type="project" value="UniProtKB-KW"/>
</dbReference>
<evidence type="ECO:0000256" key="8">
    <source>
        <dbReference type="ARBA" id="ARBA00004496"/>
    </source>
</evidence>
<dbReference type="InterPro" id="IPR029062">
    <property type="entry name" value="Class_I_gatase-like"/>
</dbReference>
<evidence type="ECO:0000256" key="29">
    <source>
        <dbReference type="ARBA" id="ARBA00023186"/>
    </source>
</evidence>
<evidence type="ECO:0000256" key="11">
    <source>
        <dbReference type="ARBA" id="ARBA00022475"/>
    </source>
</evidence>
<dbReference type="GO" id="GO:0005783">
    <property type="term" value="C:endoplasmic reticulum"/>
    <property type="evidence" value="ECO:0007669"/>
    <property type="project" value="UniProtKB-SubCell"/>
</dbReference>
<dbReference type="GO" id="GO:0045121">
    <property type="term" value="C:membrane raft"/>
    <property type="evidence" value="ECO:0007669"/>
    <property type="project" value="UniProtKB-SubCell"/>
</dbReference>
<keyword evidence="32" id="KW-0278">Fertilization</keyword>
<evidence type="ECO:0000256" key="55">
    <source>
        <dbReference type="ARBA" id="ARBA00072703"/>
    </source>
</evidence>
<evidence type="ECO:0000256" key="30">
    <source>
        <dbReference type="ARBA" id="ARBA00023198"/>
    </source>
</evidence>
<evidence type="ECO:0000256" key="46">
    <source>
        <dbReference type="ARBA" id="ARBA00048884"/>
    </source>
</evidence>
<dbReference type="GO" id="GO:0043005">
    <property type="term" value="C:neuron projection"/>
    <property type="evidence" value="ECO:0007669"/>
    <property type="project" value="UniProtKB-ARBA"/>
</dbReference>
<keyword evidence="14" id="KW-0597">Phosphoprotein</keyword>
<dbReference type="InterPro" id="IPR002818">
    <property type="entry name" value="DJ-1/PfpI"/>
</dbReference>
<evidence type="ECO:0000256" key="43">
    <source>
        <dbReference type="ARBA" id="ARBA00048587"/>
    </source>
</evidence>
<dbReference type="EMBL" id="JAATJU010026169">
    <property type="protein sequence ID" value="KAH0502176.1"/>
    <property type="molecule type" value="Genomic_DNA"/>
</dbReference>
<dbReference type="CDD" id="cd03135">
    <property type="entry name" value="GATase1_DJ-1"/>
    <property type="match status" value="2"/>
</dbReference>
<dbReference type="Gene3D" id="3.40.50.880">
    <property type="match status" value="2"/>
</dbReference>
<evidence type="ECO:0000256" key="50">
    <source>
        <dbReference type="ARBA" id="ARBA00049200"/>
    </source>
</evidence>
<evidence type="ECO:0000256" key="22">
    <source>
        <dbReference type="ARBA" id="ARBA00023008"/>
    </source>
</evidence>
<comment type="catalytic activity">
    <reaction evidence="48">
        <text>N(2)-(1-hydroxy-2-oxopropyl)-GDP + H2O = lactate + GDP + H(+)</text>
        <dbReference type="Rhea" id="RHEA:57260"/>
        <dbReference type="ChEBI" id="CHEBI:15377"/>
        <dbReference type="ChEBI" id="CHEBI:15378"/>
        <dbReference type="ChEBI" id="CHEBI:24996"/>
        <dbReference type="ChEBI" id="CHEBI:58189"/>
        <dbReference type="ChEBI" id="CHEBI:141573"/>
    </reaction>
</comment>
<keyword evidence="16" id="KW-0378">Hydrolase</keyword>
<comment type="subunit">
    <text evidence="54">Homodimer. Binds EFCAB6/DJBP and PIAS2. Part of a ternary complex containing PARK7, EFCAB6/DJBP and AR. Interacts (via N-terminus) with OTUD7B. Interacts with BBS1, HIPK1, CLCF1 and MTERF. Forms a complex with PINK1 and PRKN. Interacts (via C-terminus) with NCF1; the interaction is enhanced by LPS and modulates NCF1 phosphorylation and membrane translocation. Interacts with NENF.</text>
</comment>
<dbReference type="GO" id="GO:0006954">
    <property type="term" value="P:inflammatory response"/>
    <property type="evidence" value="ECO:0007669"/>
    <property type="project" value="UniProtKB-KW"/>
</dbReference>
<evidence type="ECO:0000259" key="57">
    <source>
        <dbReference type="Pfam" id="PF01965"/>
    </source>
</evidence>
<comment type="catalytic activity">
    <reaction evidence="2">
        <text>an N(2)-(1-hydroxy-2-oxoethyl)-guanosine in RNA + H2O = a guanosine in RNA + glycolate + H(+)</text>
        <dbReference type="Rhea" id="RHEA:57292"/>
        <dbReference type="Rhea" id="RHEA-COMP:14855"/>
        <dbReference type="Rhea" id="RHEA-COMP:14859"/>
        <dbReference type="ChEBI" id="CHEBI:15377"/>
        <dbReference type="ChEBI" id="CHEBI:15378"/>
        <dbReference type="ChEBI" id="CHEBI:29805"/>
        <dbReference type="ChEBI" id="CHEBI:74269"/>
        <dbReference type="ChEBI" id="CHEBI:141581"/>
    </reaction>
</comment>
<comment type="catalytic activity">
    <reaction evidence="47">
        <text>S-(1-hydroxy-2-oxoethyl)-L-cysteinyl-[protein] + H2O = glycolate + L-cysteinyl-[protein] + H(+)</text>
        <dbReference type="Rhea" id="RHEA:57196"/>
        <dbReference type="Rhea" id="RHEA-COMP:10131"/>
        <dbReference type="Rhea" id="RHEA-COMP:14846"/>
        <dbReference type="ChEBI" id="CHEBI:15377"/>
        <dbReference type="ChEBI" id="CHEBI:15378"/>
        <dbReference type="ChEBI" id="CHEBI:29805"/>
        <dbReference type="ChEBI" id="CHEBI:29950"/>
        <dbReference type="ChEBI" id="CHEBI:141555"/>
        <dbReference type="EC" id="3.5.1.124"/>
    </reaction>
</comment>
<evidence type="ECO:0000256" key="25">
    <source>
        <dbReference type="ARBA" id="ARBA00023128"/>
    </source>
</evidence>
<evidence type="ECO:0000256" key="21">
    <source>
        <dbReference type="ARBA" id="ARBA00023006"/>
    </source>
</evidence>
<keyword evidence="13" id="KW-1017">Isopeptide bond</keyword>
<evidence type="ECO:0000256" key="16">
    <source>
        <dbReference type="ARBA" id="ARBA00022801"/>
    </source>
</evidence>
<evidence type="ECO:0000313" key="58">
    <source>
        <dbReference type="EMBL" id="KAH0502176.1"/>
    </source>
</evidence>
<evidence type="ECO:0000256" key="52">
    <source>
        <dbReference type="ARBA" id="ARBA00049281"/>
    </source>
</evidence>
<feature type="region of interest" description="Disordered" evidence="56">
    <location>
        <begin position="437"/>
        <end position="473"/>
    </location>
</feature>
<comment type="catalytic activity">
    <reaction evidence="42">
        <text>an N(2)-(1-hydroxy-2-oxopropyl)-2'-deoxyguanosine in DNA + H2O = a 2'-deoxyguanosine in DNA + lactate + H(+)</text>
        <dbReference type="Rhea" id="RHEA:57300"/>
        <dbReference type="Rhea" id="RHEA-COMP:11367"/>
        <dbReference type="Rhea" id="RHEA-COMP:14856"/>
        <dbReference type="ChEBI" id="CHEBI:15377"/>
        <dbReference type="ChEBI" id="CHEBI:15378"/>
        <dbReference type="ChEBI" id="CHEBI:24996"/>
        <dbReference type="ChEBI" id="CHEBI:85445"/>
        <dbReference type="ChEBI" id="CHEBI:141578"/>
    </reaction>
</comment>
<evidence type="ECO:0000256" key="13">
    <source>
        <dbReference type="ARBA" id="ARBA00022499"/>
    </source>
</evidence>
<evidence type="ECO:0000256" key="51">
    <source>
        <dbReference type="ARBA" id="ARBA00049222"/>
    </source>
</evidence>